<dbReference type="InterPro" id="IPR008969">
    <property type="entry name" value="CarboxyPept-like_regulatory"/>
</dbReference>
<organism evidence="1">
    <name type="scientific">marine sediment metagenome</name>
    <dbReference type="NCBI Taxonomy" id="412755"/>
    <lineage>
        <taxon>unclassified sequences</taxon>
        <taxon>metagenomes</taxon>
        <taxon>ecological metagenomes</taxon>
    </lineage>
</organism>
<proteinExistence type="predicted"/>
<name>X1FPA0_9ZZZZ</name>
<feature type="non-terminal residue" evidence="1">
    <location>
        <position position="1"/>
    </location>
</feature>
<reference evidence="1" key="1">
    <citation type="journal article" date="2014" name="Front. Microbiol.">
        <title>High frequency of phylogenetically diverse reductive dehalogenase-homologous genes in deep subseafloor sedimentary metagenomes.</title>
        <authorList>
            <person name="Kawai M."/>
            <person name="Futagami T."/>
            <person name="Toyoda A."/>
            <person name="Takaki Y."/>
            <person name="Nishi S."/>
            <person name="Hori S."/>
            <person name="Arai W."/>
            <person name="Tsubouchi T."/>
            <person name="Morono Y."/>
            <person name="Uchiyama I."/>
            <person name="Ito T."/>
            <person name="Fujiyama A."/>
            <person name="Inagaki F."/>
            <person name="Takami H."/>
        </authorList>
    </citation>
    <scope>NUCLEOTIDE SEQUENCE</scope>
    <source>
        <strain evidence="1">Expedition CK06-06</strain>
    </source>
</reference>
<dbReference type="EMBL" id="BARU01006331">
    <property type="protein sequence ID" value="GAH46817.1"/>
    <property type="molecule type" value="Genomic_DNA"/>
</dbReference>
<evidence type="ECO:0000313" key="1">
    <source>
        <dbReference type="EMBL" id="GAH46817.1"/>
    </source>
</evidence>
<protein>
    <submittedName>
        <fullName evidence="1">Uncharacterized protein</fullName>
    </submittedName>
</protein>
<sequence length="236" mass="26600">YETATLDIVLVEGDNELNIQMWPIAVEKGLIWGFVTDSLTGEAVPDVRITLDGLVRYTEWAGQYEFRDLAIRQYQVVFSKEGYETVTRYATPDTQLNVTLPPIVPTKPELVYAEPAEAVIASGATGHINYKVGIPDIPKDYSLIFLFHLEGVRCWTPYGCANVNFRAGATAGYYEGSATMYIKYMTDHFKFANIPRGTYRLLSTCELYWLGGEEYFAPVVKTYWKNVDTGQVITVV</sequence>
<comment type="caution">
    <text evidence="1">The sequence shown here is derived from an EMBL/GenBank/DDBJ whole genome shotgun (WGS) entry which is preliminary data.</text>
</comment>
<dbReference type="Gene3D" id="2.60.40.1120">
    <property type="entry name" value="Carboxypeptidase-like, regulatory domain"/>
    <property type="match status" value="1"/>
</dbReference>
<gene>
    <name evidence="1" type="ORF">S03H2_12444</name>
</gene>
<dbReference type="AlphaFoldDB" id="X1FPA0"/>
<dbReference type="SUPFAM" id="SSF49464">
    <property type="entry name" value="Carboxypeptidase regulatory domain-like"/>
    <property type="match status" value="1"/>
</dbReference>
<accession>X1FPA0</accession>
<dbReference type="Pfam" id="PF13620">
    <property type="entry name" value="CarboxypepD_reg"/>
    <property type="match status" value="1"/>
</dbReference>